<sequence>MAGEPRAPPLPGETPMHLHDFDIDLFLRDYWQQKPLLIRNPWAQWTNPLAPEELAGLACEEGVESRLVVQADGDWKMEQGPLAEDRFAALGASPWTLLVQAVDHQVPDVAALIAPFRFIPDWRIDDVMVSYASDGGGVGPHFDQYDVFLIQGAGRRRWRIGQACDDSSPLRPHADLRLLAEFDATDEWVLEPGDILYVPPGIAHDGVAVGDDCMTYSVGFRAPARSELIEGWTDRLLEALREDDRYADPALARQANPGEIAPAALARLQAMVLEQLGDPAGFTRWFGEYSSTRKYPEIDWAPEEAIDPASMQALVAEGAPLRRNPASRFAFVRAEEAIMLFVDGASHDCTGPSAALAQQLCADETLEIDPALADDDAAIALLVLLHNQGSIAFEDMGEDDEEDDAWDD</sequence>
<gene>
    <name evidence="7" type="ORF">DAH51_08480</name>
</gene>
<dbReference type="EMBL" id="QRAL01000007">
    <property type="protein sequence ID" value="RSU57774.1"/>
    <property type="molecule type" value="Genomic_DNA"/>
</dbReference>
<evidence type="ECO:0000256" key="4">
    <source>
        <dbReference type="ARBA" id="ARBA00023002"/>
    </source>
</evidence>
<accession>A0A430BYE4</accession>
<dbReference type="InterPro" id="IPR039994">
    <property type="entry name" value="NO66-like"/>
</dbReference>
<proteinExistence type="predicted"/>
<evidence type="ECO:0000256" key="5">
    <source>
        <dbReference type="ARBA" id="ARBA00023004"/>
    </source>
</evidence>
<dbReference type="AlphaFoldDB" id="A0A430BYE4"/>
<comment type="caution">
    <text evidence="7">The sequence shown here is derived from an EMBL/GenBank/DDBJ whole genome shotgun (WGS) entry which is preliminary data.</text>
</comment>
<keyword evidence="4" id="KW-0560">Oxidoreductase</keyword>
<protein>
    <submittedName>
        <fullName evidence="7">Cupin domain-containing protein</fullName>
    </submittedName>
</protein>
<dbReference type="Pfam" id="PF20514">
    <property type="entry name" value="WHD_ROXA"/>
    <property type="match status" value="1"/>
</dbReference>
<keyword evidence="3" id="KW-0223">Dioxygenase</keyword>
<dbReference type="Proteomes" id="UP000287401">
    <property type="component" value="Unassembled WGS sequence"/>
</dbReference>
<dbReference type="PROSITE" id="PS51184">
    <property type="entry name" value="JMJC"/>
    <property type="match status" value="1"/>
</dbReference>
<dbReference type="PANTHER" id="PTHR13096:SF8">
    <property type="entry name" value="RIBOSOMAL OXYGENASE 1"/>
    <property type="match status" value="1"/>
</dbReference>
<comment type="cofactor">
    <cofactor evidence="1">
        <name>Fe(2+)</name>
        <dbReference type="ChEBI" id="CHEBI:29033"/>
    </cofactor>
</comment>
<dbReference type="SUPFAM" id="SSF51197">
    <property type="entry name" value="Clavaminate synthase-like"/>
    <property type="match status" value="1"/>
</dbReference>
<evidence type="ECO:0000256" key="1">
    <source>
        <dbReference type="ARBA" id="ARBA00001954"/>
    </source>
</evidence>
<feature type="domain" description="JmjC" evidence="6">
    <location>
        <begin position="108"/>
        <end position="237"/>
    </location>
</feature>
<dbReference type="InterPro" id="IPR046799">
    <property type="entry name" value="ROXA-like_wH"/>
</dbReference>
<dbReference type="PANTHER" id="PTHR13096">
    <property type="entry name" value="MINA53 MYC INDUCED NUCLEAR ANTIGEN"/>
    <property type="match status" value="1"/>
</dbReference>
<keyword evidence="2" id="KW-0479">Metal-binding</keyword>
<evidence type="ECO:0000256" key="3">
    <source>
        <dbReference type="ARBA" id="ARBA00022964"/>
    </source>
</evidence>
<evidence type="ECO:0000313" key="8">
    <source>
        <dbReference type="Proteomes" id="UP000287401"/>
    </source>
</evidence>
<dbReference type="SMART" id="SM00558">
    <property type="entry name" value="JmjC"/>
    <property type="match status" value="1"/>
</dbReference>
<dbReference type="Gene3D" id="3.40.366.30">
    <property type="entry name" value="50S ribosomal protein L16 arginine hydroxylase, Chain A, Domain 2"/>
    <property type="match status" value="1"/>
</dbReference>
<evidence type="ECO:0000259" key="6">
    <source>
        <dbReference type="PROSITE" id="PS51184"/>
    </source>
</evidence>
<reference evidence="7 8" key="1">
    <citation type="submission" date="2018-07" db="EMBL/GenBank/DDBJ databases">
        <title>Genomic and Epidemiologic Investigation of an Indolent Hospital Outbreak.</title>
        <authorList>
            <person name="Johnson R.C."/>
            <person name="Deming C."/>
            <person name="Conlan S."/>
            <person name="Zellmer C.J."/>
            <person name="Michelin A.V."/>
            <person name="Lee-Lin S."/>
            <person name="Thomas P.J."/>
            <person name="Park M."/>
            <person name="Weingarten R.A."/>
            <person name="Less J."/>
            <person name="Dekker J.P."/>
            <person name="Frank K.M."/>
            <person name="Musser K.A."/>
            <person name="Mcquiston J.R."/>
            <person name="Henderson D.K."/>
            <person name="Lau A.F."/>
            <person name="Palmore T.N."/>
            <person name="Segre J.A."/>
        </authorList>
    </citation>
    <scope>NUCLEOTIDE SEQUENCE [LARGE SCALE GENOMIC DNA]</scope>
    <source>
        <strain evidence="7 8">SK-NIH.Env6_1116</strain>
    </source>
</reference>
<dbReference type="RefSeq" id="WP_125997997.1">
    <property type="nucleotide sequence ID" value="NZ_QRAL01000007.1"/>
</dbReference>
<evidence type="ECO:0000313" key="7">
    <source>
        <dbReference type="EMBL" id="RSU57774.1"/>
    </source>
</evidence>
<dbReference type="Pfam" id="PF08007">
    <property type="entry name" value="JmjC_2"/>
    <property type="match status" value="1"/>
</dbReference>
<dbReference type="Gene3D" id="2.60.120.650">
    <property type="entry name" value="Cupin"/>
    <property type="match status" value="1"/>
</dbReference>
<dbReference type="InterPro" id="IPR003347">
    <property type="entry name" value="JmjC_dom"/>
</dbReference>
<name>A0A430BYE4_SPHYA</name>
<evidence type="ECO:0000256" key="2">
    <source>
        <dbReference type="ARBA" id="ARBA00022723"/>
    </source>
</evidence>
<dbReference type="GO" id="GO:0016706">
    <property type="term" value="F:2-oxoglutarate-dependent dioxygenase activity"/>
    <property type="evidence" value="ECO:0007669"/>
    <property type="project" value="TreeGrafter"/>
</dbReference>
<organism evidence="7 8">
    <name type="scientific">Sphingobium yanoikuyae</name>
    <name type="common">Sphingomonas yanoikuyae</name>
    <dbReference type="NCBI Taxonomy" id="13690"/>
    <lineage>
        <taxon>Bacteria</taxon>
        <taxon>Pseudomonadati</taxon>
        <taxon>Pseudomonadota</taxon>
        <taxon>Alphaproteobacteria</taxon>
        <taxon>Sphingomonadales</taxon>
        <taxon>Sphingomonadaceae</taxon>
        <taxon>Sphingobium</taxon>
    </lineage>
</organism>
<keyword evidence="5" id="KW-0408">Iron</keyword>
<dbReference type="GO" id="GO:0046872">
    <property type="term" value="F:metal ion binding"/>
    <property type="evidence" value="ECO:0007669"/>
    <property type="project" value="UniProtKB-KW"/>
</dbReference>